<gene>
    <name evidence="1" type="ORF">POL67_48100</name>
</gene>
<dbReference type="EMBL" id="JAQNDO010000001">
    <property type="protein sequence ID" value="MDC0749185.1"/>
    <property type="molecule type" value="Genomic_DNA"/>
</dbReference>
<dbReference type="RefSeq" id="WP_271928730.1">
    <property type="nucleotide sequence ID" value="NZ_JAQNDO010000001.1"/>
</dbReference>
<comment type="caution">
    <text evidence="1">The sequence shown here is derived from an EMBL/GenBank/DDBJ whole genome shotgun (WGS) entry which is preliminary data.</text>
</comment>
<protein>
    <submittedName>
        <fullName evidence="1">Uncharacterized protein</fullName>
    </submittedName>
</protein>
<name>A0ABT5F7V2_9BACT</name>
<keyword evidence="2" id="KW-1185">Reference proteome</keyword>
<proteinExistence type="predicted"/>
<evidence type="ECO:0000313" key="2">
    <source>
        <dbReference type="Proteomes" id="UP001221411"/>
    </source>
</evidence>
<sequence length="40" mass="4308">MAYTLAKHLALVAACGVRFLRTLAWTGVSVEPAVAGRFFL</sequence>
<reference evidence="1 2" key="1">
    <citation type="submission" date="2022-11" db="EMBL/GenBank/DDBJ databases">
        <title>Minimal conservation of predation-associated metabolite biosynthetic gene clusters underscores biosynthetic potential of Myxococcota including descriptions for ten novel species: Archangium lansinium sp. nov., Myxococcus landrumus sp. nov., Nannocystis bai.</title>
        <authorList>
            <person name="Ahearne A."/>
            <person name="Stevens C."/>
            <person name="Dowd S."/>
        </authorList>
    </citation>
    <scope>NUCLEOTIDE SEQUENCE [LARGE SCALE GENOMIC DNA]</scope>
    <source>
        <strain evidence="1 2">RJM3</strain>
    </source>
</reference>
<dbReference type="Proteomes" id="UP001221411">
    <property type="component" value="Unassembled WGS sequence"/>
</dbReference>
<evidence type="ECO:0000313" key="1">
    <source>
        <dbReference type="EMBL" id="MDC0749185.1"/>
    </source>
</evidence>
<accession>A0ABT5F7V2</accession>
<organism evidence="1 2">
    <name type="scientific">Polyangium mundeleinium</name>
    <dbReference type="NCBI Taxonomy" id="2995306"/>
    <lineage>
        <taxon>Bacteria</taxon>
        <taxon>Pseudomonadati</taxon>
        <taxon>Myxococcota</taxon>
        <taxon>Polyangia</taxon>
        <taxon>Polyangiales</taxon>
        <taxon>Polyangiaceae</taxon>
        <taxon>Polyangium</taxon>
    </lineage>
</organism>